<accession>V6M7X1</accession>
<dbReference type="STRING" id="1408254.T458_23590"/>
<dbReference type="HOGENOM" id="CLU_2567154_0_0_9"/>
<dbReference type="PATRIC" id="fig|1408254.3.peg.4637"/>
<evidence type="ECO:0000313" key="2">
    <source>
        <dbReference type="EMBL" id="EST53985.1"/>
    </source>
</evidence>
<evidence type="ECO:0000256" key="1">
    <source>
        <dbReference type="SAM" id="MobiDB-lite"/>
    </source>
</evidence>
<sequence>MRSPRKVEGGPVEAGRGKREKKRKAFGMEPASTATSEDPNPPKAFFPFSAAPLQPDDQKTKKRSSTSRVFLNAAICYRYES</sequence>
<comment type="caution">
    <text evidence="2">The sequence shown here is derived from an EMBL/GenBank/DDBJ whole genome shotgun (WGS) entry which is preliminary data.</text>
</comment>
<protein>
    <submittedName>
        <fullName evidence="2">Uncharacterized protein</fullName>
    </submittedName>
</protein>
<dbReference type="EMBL" id="AYJU01000017">
    <property type="protein sequence ID" value="EST53985.1"/>
    <property type="molecule type" value="Genomic_DNA"/>
</dbReference>
<organism evidence="2 3">
    <name type="scientific">Brevibacillus panacihumi W25</name>
    <dbReference type="NCBI Taxonomy" id="1408254"/>
    <lineage>
        <taxon>Bacteria</taxon>
        <taxon>Bacillati</taxon>
        <taxon>Bacillota</taxon>
        <taxon>Bacilli</taxon>
        <taxon>Bacillales</taxon>
        <taxon>Paenibacillaceae</taxon>
        <taxon>Brevibacillus</taxon>
    </lineage>
</organism>
<gene>
    <name evidence="2" type="ORF">T458_23590</name>
</gene>
<dbReference type="AlphaFoldDB" id="V6M7X1"/>
<reference evidence="2 3" key="1">
    <citation type="journal article" date="2014" name="Genome Announc.">
        <title>Draft Genome Sequence of Brevibacillus panacihumi Strain W25, a Halotolerant Hydrocarbon-Degrading Bacterium.</title>
        <authorList>
            <person name="Wang X."/>
            <person name="Jin D."/>
            <person name="Zhou L."/>
            <person name="Wu L."/>
            <person name="An W."/>
            <person name="Chen Y."/>
            <person name="Zhao L."/>
        </authorList>
    </citation>
    <scope>NUCLEOTIDE SEQUENCE [LARGE SCALE GENOMIC DNA]</scope>
    <source>
        <strain evidence="2 3">W25</strain>
    </source>
</reference>
<evidence type="ECO:0000313" key="3">
    <source>
        <dbReference type="Proteomes" id="UP000017973"/>
    </source>
</evidence>
<feature type="region of interest" description="Disordered" evidence="1">
    <location>
        <begin position="1"/>
        <end position="65"/>
    </location>
</feature>
<name>V6M7X1_9BACL</name>
<proteinExistence type="predicted"/>
<dbReference type="Proteomes" id="UP000017973">
    <property type="component" value="Unassembled WGS sequence"/>
</dbReference>
<keyword evidence="3" id="KW-1185">Reference proteome</keyword>